<dbReference type="Pfam" id="PF02518">
    <property type="entry name" value="HATPase_c"/>
    <property type="match status" value="1"/>
</dbReference>
<dbReference type="InterPro" id="IPR005467">
    <property type="entry name" value="His_kinase_dom"/>
</dbReference>
<dbReference type="EC" id="2.7.13.3" evidence="3"/>
<dbReference type="InterPro" id="IPR036890">
    <property type="entry name" value="HATPase_C_sf"/>
</dbReference>
<dbReference type="GO" id="GO:0004673">
    <property type="term" value="F:protein histidine kinase activity"/>
    <property type="evidence" value="ECO:0007669"/>
    <property type="project" value="UniProtKB-EC"/>
</dbReference>
<evidence type="ECO:0000256" key="1">
    <source>
        <dbReference type="ARBA" id="ARBA00000085"/>
    </source>
</evidence>
<dbReference type="SUPFAM" id="SSF55874">
    <property type="entry name" value="ATPase domain of HSP90 chaperone/DNA topoisomerase II/histidine kinase"/>
    <property type="match status" value="1"/>
</dbReference>
<evidence type="ECO:0000256" key="5">
    <source>
        <dbReference type="ARBA" id="ARBA00022692"/>
    </source>
</evidence>
<dbReference type="NCBIfam" id="TIGR00229">
    <property type="entry name" value="sensory_box"/>
    <property type="match status" value="1"/>
</dbReference>
<dbReference type="SUPFAM" id="SSF55785">
    <property type="entry name" value="PYP-like sensor domain (PAS domain)"/>
    <property type="match status" value="1"/>
</dbReference>
<feature type="domain" description="PAS" evidence="14">
    <location>
        <begin position="114"/>
        <end position="159"/>
    </location>
</feature>
<dbReference type="OrthoDB" id="8127at2157"/>
<keyword evidence="4" id="KW-0808">Transferase</keyword>
<dbReference type="SMART" id="SM00387">
    <property type="entry name" value="HATPase_c"/>
    <property type="match status" value="1"/>
</dbReference>
<keyword evidence="10" id="KW-0902">Two-component regulatory system</keyword>
<dbReference type="InterPro" id="IPR035965">
    <property type="entry name" value="PAS-like_dom_sf"/>
</dbReference>
<dbReference type="CDD" id="cd00075">
    <property type="entry name" value="HATPase"/>
    <property type="match status" value="1"/>
</dbReference>
<dbReference type="GO" id="GO:0000156">
    <property type="term" value="F:phosphorelay response regulator activity"/>
    <property type="evidence" value="ECO:0007669"/>
    <property type="project" value="TreeGrafter"/>
</dbReference>
<dbReference type="PROSITE" id="PS50112">
    <property type="entry name" value="PAS"/>
    <property type="match status" value="1"/>
</dbReference>
<comment type="catalytic activity">
    <reaction evidence="1">
        <text>ATP + protein L-histidine = ADP + protein N-phospho-L-histidine.</text>
        <dbReference type="EC" id="2.7.13.3"/>
    </reaction>
</comment>
<dbReference type="GO" id="GO:0016020">
    <property type="term" value="C:membrane"/>
    <property type="evidence" value="ECO:0007669"/>
    <property type="project" value="UniProtKB-SubCell"/>
</dbReference>
<keyword evidence="11 12" id="KW-0472">Membrane</keyword>
<keyword evidence="9 12" id="KW-1133">Transmembrane helix</keyword>
<dbReference type="InterPro" id="IPR003594">
    <property type="entry name" value="HATPase_dom"/>
</dbReference>
<dbReference type="PANTHER" id="PTHR42878:SF7">
    <property type="entry name" value="SENSOR HISTIDINE KINASE GLRK"/>
    <property type="match status" value="1"/>
</dbReference>
<evidence type="ECO:0000256" key="2">
    <source>
        <dbReference type="ARBA" id="ARBA00004141"/>
    </source>
</evidence>
<evidence type="ECO:0000256" key="12">
    <source>
        <dbReference type="SAM" id="Phobius"/>
    </source>
</evidence>
<comment type="subcellular location">
    <subcellularLocation>
        <location evidence="2">Membrane</location>
        <topology evidence="2">Multi-pass membrane protein</topology>
    </subcellularLocation>
</comment>
<dbReference type="AlphaFoldDB" id="A0A8J7WBF4"/>
<feature type="domain" description="Histidine kinase" evidence="13">
    <location>
        <begin position="363"/>
        <end position="458"/>
    </location>
</feature>
<protein>
    <recommendedName>
        <fullName evidence="3">histidine kinase</fullName>
        <ecNumber evidence="3">2.7.13.3</ecNumber>
    </recommendedName>
</protein>
<dbReference type="InterPro" id="IPR050351">
    <property type="entry name" value="BphY/WalK/GraS-like"/>
</dbReference>
<evidence type="ECO:0000259" key="13">
    <source>
        <dbReference type="PROSITE" id="PS50109"/>
    </source>
</evidence>
<comment type="caution">
    <text evidence="15">The sequence shown here is derived from an EMBL/GenBank/DDBJ whole genome shotgun (WGS) entry which is preliminary data.</text>
</comment>
<evidence type="ECO:0000313" key="16">
    <source>
        <dbReference type="Proteomes" id="UP000730161"/>
    </source>
</evidence>
<dbReference type="InterPro" id="IPR013656">
    <property type="entry name" value="PAS_4"/>
</dbReference>
<evidence type="ECO:0000256" key="4">
    <source>
        <dbReference type="ARBA" id="ARBA00022679"/>
    </source>
</evidence>
<evidence type="ECO:0000313" key="15">
    <source>
        <dbReference type="EMBL" id="MBR1369648.1"/>
    </source>
</evidence>
<keyword evidence="6" id="KW-0547">Nucleotide-binding</keyword>
<dbReference type="GO" id="GO:0007234">
    <property type="term" value="P:osmosensory signaling via phosphorelay pathway"/>
    <property type="evidence" value="ECO:0007669"/>
    <property type="project" value="TreeGrafter"/>
</dbReference>
<feature type="transmembrane region" description="Helical" evidence="12">
    <location>
        <begin position="62"/>
        <end position="80"/>
    </location>
</feature>
<organism evidence="15 16">
    <name type="scientific">Methanocalculus chunghsingensis</name>
    <dbReference type="NCBI Taxonomy" id="156457"/>
    <lineage>
        <taxon>Archaea</taxon>
        <taxon>Methanobacteriati</taxon>
        <taxon>Methanobacteriota</taxon>
        <taxon>Stenosarchaea group</taxon>
        <taxon>Methanomicrobia</taxon>
        <taxon>Methanomicrobiales</taxon>
        <taxon>Methanocalculaceae</taxon>
        <taxon>Methanocalculus</taxon>
    </lineage>
</organism>
<evidence type="ECO:0000256" key="7">
    <source>
        <dbReference type="ARBA" id="ARBA00022777"/>
    </source>
</evidence>
<evidence type="ECO:0000256" key="6">
    <source>
        <dbReference type="ARBA" id="ARBA00022741"/>
    </source>
</evidence>
<accession>A0A8J7WBF4</accession>
<dbReference type="GO" id="GO:0005524">
    <property type="term" value="F:ATP binding"/>
    <property type="evidence" value="ECO:0007669"/>
    <property type="project" value="UniProtKB-KW"/>
</dbReference>
<reference evidence="15" key="1">
    <citation type="submission" date="2014-12" db="EMBL/GenBank/DDBJ databases">
        <authorList>
            <person name="Huang H.-H."/>
            <person name="Chen S.-C."/>
            <person name="Lai M.-C."/>
        </authorList>
    </citation>
    <scope>NUCLEOTIDE SEQUENCE</scope>
    <source>
        <strain evidence="15">K1F9705b</strain>
    </source>
</reference>
<dbReference type="PROSITE" id="PS50109">
    <property type="entry name" value="HIS_KIN"/>
    <property type="match status" value="1"/>
</dbReference>
<keyword evidence="16" id="KW-1185">Reference proteome</keyword>
<name>A0A8J7WBF4_9EURY</name>
<evidence type="ECO:0000256" key="11">
    <source>
        <dbReference type="ARBA" id="ARBA00023136"/>
    </source>
</evidence>
<evidence type="ECO:0000256" key="8">
    <source>
        <dbReference type="ARBA" id="ARBA00022840"/>
    </source>
</evidence>
<keyword evidence="8" id="KW-0067">ATP-binding</keyword>
<evidence type="ECO:0000256" key="9">
    <source>
        <dbReference type="ARBA" id="ARBA00022989"/>
    </source>
</evidence>
<sequence length="462" mass="51239">MRSHPFFNEPVEQRRIIIIFAAIAITLAANIIGLLQGITYVFPHLLYLPILLAGYWYPRRGAAIAILIAATYAGAALLLTPSDLGVTLSILARSAVYITIGFVVSFLTIRLRQSEEQLHDLIEFLPDATFAIDREGRVIAWNRAIEKMTGVPKMKIIGQGEYAYAVPFYGEKRAILIDYALRNDPDSETPYERLSRDGDAVEAEMIAPGLNEGRGAHLRCVATPLYGPDREVAGAVESIRDITGEVMARSALRNTNRQLTTLSGIIRHGLSKRLEELYRHLTIGSMQINDPASLSLLRKIEDSADGIRRQIAISRDFREIGMIPPVWMPVQETVHQATARLDTRGMVVHPWTERLSIFSDPHLRTAISHLIENAIAAGATALLVTYQIRDDGCAIILEDNGTGIPDDEKERLFAESTERSGHGLFLTREILGITGIDIHEEGESGRGARFVLLVPQEGYRIT</sequence>
<dbReference type="Pfam" id="PF08448">
    <property type="entry name" value="PAS_4"/>
    <property type="match status" value="1"/>
</dbReference>
<proteinExistence type="predicted"/>
<dbReference type="EMBL" id="JWHL01000016">
    <property type="protein sequence ID" value="MBR1369648.1"/>
    <property type="molecule type" value="Genomic_DNA"/>
</dbReference>
<dbReference type="RefSeq" id="WP_211531382.1">
    <property type="nucleotide sequence ID" value="NZ_JWHL01000016.1"/>
</dbReference>
<dbReference type="GO" id="GO:0030295">
    <property type="term" value="F:protein kinase activator activity"/>
    <property type="evidence" value="ECO:0007669"/>
    <property type="project" value="TreeGrafter"/>
</dbReference>
<dbReference type="InterPro" id="IPR000014">
    <property type="entry name" value="PAS"/>
</dbReference>
<keyword evidence="5 12" id="KW-0812">Transmembrane</keyword>
<feature type="transmembrane region" description="Helical" evidence="12">
    <location>
        <begin position="16"/>
        <end position="35"/>
    </location>
</feature>
<dbReference type="Gene3D" id="3.30.565.10">
    <property type="entry name" value="Histidine kinase-like ATPase, C-terminal domain"/>
    <property type="match status" value="1"/>
</dbReference>
<evidence type="ECO:0000256" key="3">
    <source>
        <dbReference type="ARBA" id="ARBA00012438"/>
    </source>
</evidence>
<keyword evidence="7" id="KW-0418">Kinase</keyword>
<dbReference type="CDD" id="cd00130">
    <property type="entry name" value="PAS"/>
    <property type="match status" value="1"/>
</dbReference>
<dbReference type="SMART" id="SM00091">
    <property type="entry name" value="PAS"/>
    <property type="match status" value="1"/>
</dbReference>
<evidence type="ECO:0000256" key="10">
    <source>
        <dbReference type="ARBA" id="ARBA00023012"/>
    </source>
</evidence>
<dbReference type="Proteomes" id="UP000730161">
    <property type="component" value="Unassembled WGS sequence"/>
</dbReference>
<dbReference type="PANTHER" id="PTHR42878">
    <property type="entry name" value="TWO-COMPONENT HISTIDINE KINASE"/>
    <property type="match status" value="1"/>
</dbReference>
<feature type="transmembrane region" description="Helical" evidence="12">
    <location>
        <begin position="86"/>
        <end position="109"/>
    </location>
</feature>
<evidence type="ECO:0000259" key="14">
    <source>
        <dbReference type="PROSITE" id="PS50112"/>
    </source>
</evidence>
<gene>
    <name evidence="15" type="ORF">RJ53_09240</name>
</gene>
<dbReference type="Gene3D" id="3.30.450.20">
    <property type="entry name" value="PAS domain"/>
    <property type="match status" value="1"/>
</dbReference>